<evidence type="ECO:0000259" key="3">
    <source>
        <dbReference type="Pfam" id="PF26201"/>
    </source>
</evidence>
<dbReference type="EMBL" id="CAJPWZ010000390">
    <property type="protein sequence ID" value="CAG2192443.1"/>
    <property type="molecule type" value="Genomic_DNA"/>
</dbReference>
<dbReference type="GO" id="GO:0006302">
    <property type="term" value="P:double-strand break repair"/>
    <property type="evidence" value="ECO:0007669"/>
    <property type="project" value="InterPro"/>
</dbReference>
<dbReference type="Pfam" id="PF26198">
    <property type="entry name" value="Ig_SMCHD1_6th"/>
    <property type="match status" value="1"/>
</dbReference>
<name>A0A8S3QAW0_MYTED</name>
<reference evidence="4" key="1">
    <citation type="submission" date="2021-03" db="EMBL/GenBank/DDBJ databases">
        <authorList>
            <person name="Bekaert M."/>
        </authorList>
    </citation>
    <scope>NUCLEOTIDE SEQUENCE</scope>
</reference>
<dbReference type="InterPro" id="IPR058616">
    <property type="entry name" value="Ig_SMCHD1_8th"/>
</dbReference>
<evidence type="ECO:0000313" key="4">
    <source>
        <dbReference type="EMBL" id="CAG2192443.1"/>
    </source>
</evidence>
<evidence type="ECO:0000259" key="1">
    <source>
        <dbReference type="Pfam" id="PF26198"/>
    </source>
</evidence>
<feature type="domain" description="SMCHD1 Ig-like" evidence="3">
    <location>
        <begin position="112"/>
        <end position="216"/>
    </location>
</feature>
<dbReference type="InterPro" id="IPR038892">
    <property type="entry name" value="SMCHD1"/>
</dbReference>
<dbReference type="AlphaFoldDB" id="A0A8S3QAW0"/>
<dbReference type="Pfam" id="PF26201">
    <property type="entry name" value="Ig_SMCHD1_7th"/>
    <property type="match status" value="1"/>
</dbReference>
<sequence length="525" mass="59148">MGIKDVKVQWREHRDFVKIDVAAGPPAKLIAPGWDLNQPVTVLNDNKLPRALMVQVCDVNGNHCRIPDLRIQIAKDPKIKGTYEIEPKAMNSNPPIQSFKITIEIQPDTTKPVEMKVNSGHKFVFNVGDKLPDISVGIIAEDGNKMSNAKHSSLSMKLWKVDNRSKSNNTPASRATSYSPEVVKNSPGEFVFRVVQIPLEKCLSHLDVQYKFFLDRNMSFPCFIEMNLIQIEDIPNNFGVKRSESEENSTNTNFFFFGGGYAFSVEQAGEYNVLITYYDGKHELFSNVLNFTLNPGKPTQLCPLELPGTPTVSNTRNPQSRILIRNTQFQLVDDSSNFAGYGYNGTLKLEILGEPGEKELPCFVGGVKHVEFKFINGECSVSNVMLQENSSGRDGAEYTLKCQLVCDKLPKNHAIPPYNITFLFYNGKYNRFVTNYPRTMQYHHITLHFCFITVSPCQLVRDKLPKNHAIPHGFSSIPLSPVFGPIPNGKTPIFFPISGVKIPKRSQKVRIEIRNLTFPKLRSSL</sequence>
<feature type="domain" description="SMCHD1 Ig-like" evidence="1">
    <location>
        <begin position="24"/>
        <end position="80"/>
    </location>
</feature>
<evidence type="ECO:0000259" key="2">
    <source>
        <dbReference type="Pfam" id="PF26199"/>
    </source>
</evidence>
<dbReference type="OrthoDB" id="10036779at2759"/>
<dbReference type="PANTHER" id="PTHR22640:SF2">
    <property type="entry name" value="STRUCTURAL MAINTENANCE OF CHROMOSOMES FLEXIBLE HINGE DOMAIN-CONTAINING PROTEIN 1"/>
    <property type="match status" value="1"/>
</dbReference>
<dbReference type="Proteomes" id="UP000683360">
    <property type="component" value="Unassembled WGS sequence"/>
</dbReference>
<dbReference type="InterPro" id="IPR058617">
    <property type="entry name" value="Ig_SMCHD1_7th"/>
</dbReference>
<feature type="domain" description="SMCHD1 Ig-like" evidence="2">
    <location>
        <begin position="301"/>
        <end position="426"/>
    </location>
</feature>
<accession>A0A8S3QAW0</accession>
<evidence type="ECO:0000313" key="5">
    <source>
        <dbReference type="Proteomes" id="UP000683360"/>
    </source>
</evidence>
<dbReference type="Pfam" id="PF26199">
    <property type="entry name" value="Ig_SMCHD1_8th"/>
    <property type="match status" value="1"/>
</dbReference>
<organism evidence="4 5">
    <name type="scientific">Mytilus edulis</name>
    <name type="common">Blue mussel</name>
    <dbReference type="NCBI Taxonomy" id="6550"/>
    <lineage>
        <taxon>Eukaryota</taxon>
        <taxon>Metazoa</taxon>
        <taxon>Spiralia</taxon>
        <taxon>Lophotrochozoa</taxon>
        <taxon>Mollusca</taxon>
        <taxon>Bivalvia</taxon>
        <taxon>Autobranchia</taxon>
        <taxon>Pteriomorphia</taxon>
        <taxon>Mytilida</taxon>
        <taxon>Mytiloidea</taxon>
        <taxon>Mytilidae</taxon>
        <taxon>Mytilinae</taxon>
        <taxon>Mytilus</taxon>
    </lineage>
</organism>
<dbReference type="InterPro" id="IPR058615">
    <property type="entry name" value="Ig_SMCHD1_6th"/>
</dbReference>
<keyword evidence="5" id="KW-1185">Reference proteome</keyword>
<gene>
    <name evidence="4" type="ORF">MEDL_7603</name>
</gene>
<proteinExistence type="predicted"/>
<dbReference type="PANTHER" id="PTHR22640">
    <property type="entry name" value="STRUCTURAL MAINTENANCE OF CHROMOSOMES FLEXIBLE HINGE DOMAIN-CONTAINING PROTEIN 1"/>
    <property type="match status" value="1"/>
</dbReference>
<protein>
    <submittedName>
        <fullName evidence="4">SMCHD1</fullName>
    </submittedName>
</protein>
<comment type="caution">
    <text evidence="4">The sequence shown here is derived from an EMBL/GenBank/DDBJ whole genome shotgun (WGS) entry which is preliminary data.</text>
</comment>